<dbReference type="SMART" id="SM00304">
    <property type="entry name" value="HAMP"/>
    <property type="match status" value="1"/>
</dbReference>
<protein>
    <recommendedName>
        <fullName evidence="3">histidine kinase</fullName>
        <ecNumber evidence="3">2.7.13.3</ecNumber>
    </recommendedName>
</protein>
<evidence type="ECO:0000313" key="16">
    <source>
        <dbReference type="EMBL" id="CRH04315.1"/>
    </source>
</evidence>
<gene>
    <name evidence="16" type="ORF">MAGMO_0099</name>
</gene>
<dbReference type="SMART" id="SM00387">
    <property type="entry name" value="HATPase_c"/>
    <property type="match status" value="1"/>
</dbReference>
<dbReference type="EMBL" id="LO017727">
    <property type="protein sequence ID" value="CRH04315.1"/>
    <property type="molecule type" value="Genomic_DNA"/>
</dbReference>
<reference evidence="16" key="1">
    <citation type="submission" date="2015-04" db="EMBL/GenBank/DDBJ databases">
        <authorList>
            <person name="Syromyatnikov M.Y."/>
            <person name="Popov V.N."/>
        </authorList>
    </citation>
    <scope>NUCLEOTIDE SEQUENCE</scope>
    <source>
        <strain evidence="16">MO-1</strain>
    </source>
</reference>
<dbReference type="CDD" id="cd16922">
    <property type="entry name" value="HATPase_EvgS-ArcB-TorS-like"/>
    <property type="match status" value="1"/>
</dbReference>
<keyword evidence="8" id="KW-0067">ATP-binding</keyword>
<feature type="domain" description="Response regulatory" evidence="14">
    <location>
        <begin position="575"/>
        <end position="695"/>
    </location>
</feature>
<keyword evidence="7 16" id="KW-0418">Kinase</keyword>
<dbReference type="PROSITE" id="PS50885">
    <property type="entry name" value="HAMP"/>
    <property type="match status" value="1"/>
</dbReference>
<dbReference type="InterPro" id="IPR003660">
    <property type="entry name" value="HAMP_dom"/>
</dbReference>
<feature type="domain" description="Response regulatory" evidence="14">
    <location>
        <begin position="711"/>
        <end position="830"/>
    </location>
</feature>
<dbReference type="SUPFAM" id="SSF47384">
    <property type="entry name" value="Homodimeric domain of signal transducing histidine kinase"/>
    <property type="match status" value="1"/>
</dbReference>
<dbReference type="PANTHER" id="PTHR45339:SF1">
    <property type="entry name" value="HYBRID SIGNAL TRANSDUCTION HISTIDINE KINASE J"/>
    <property type="match status" value="1"/>
</dbReference>
<dbReference type="Gene3D" id="3.30.565.10">
    <property type="entry name" value="Histidine kinase-like ATPase, C-terminal domain"/>
    <property type="match status" value="1"/>
</dbReference>
<dbReference type="Pfam" id="PF00512">
    <property type="entry name" value="HisKA"/>
    <property type="match status" value="1"/>
</dbReference>
<evidence type="ECO:0000259" key="14">
    <source>
        <dbReference type="PROSITE" id="PS50110"/>
    </source>
</evidence>
<dbReference type="PROSITE" id="PS50110">
    <property type="entry name" value="RESPONSE_REGULATORY"/>
    <property type="match status" value="2"/>
</dbReference>
<dbReference type="Pfam" id="PF00672">
    <property type="entry name" value="HAMP"/>
    <property type="match status" value="1"/>
</dbReference>
<evidence type="ECO:0000256" key="3">
    <source>
        <dbReference type="ARBA" id="ARBA00012438"/>
    </source>
</evidence>
<evidence type="ECO:0000256" key="12">
    <source>
        <dbReference type="PROSITE-ProRule" id="PRU00169"/>
    </source>
</evidence>
<dbReference type="InterPro" id="IPR005467">
    <property type="entry name" value="His_kinase_dom"/>
</dbReference>
<dbReference type="GO" id="GO:0016020">
    <property type="term" value="C:membrane"/>
    <property type="evidence" value="ECO:0007669"/>
    <property type="project" value="UniProtKB-SubCell"/>
</dbReference>
<sequence>MLRAADMMRISSIATLSLSIPALLALGLVWSVLALSDLAERLHDARAQELVSHRLVQRLHQSSDDLTRMVRTYVVTGDPRFRRYFNHILAIRNGIAPRPKEYDGIYWDFIVSGERALQHEGERSSLHQLMRRNGFTDEEFALLREAQGRSDALVVQERQAMQLVEQALAAGEEPGQGELFAQARKMVHSLGYHQAKSVIMAPIDLFIGRIQQRTERTVETLEQEQARYIQIAWGLLAGVVLSLLGTLLLLRRTIIVPVQKLTQQADHLAGGDYAVRTVYQGNHELAQLANAFNTMSGAIASDILQREAREQELKQLRHEAEAAYLAKSEFLATMSHEIRTPMNAILGMSELLSETSLTHEQREYVTVFQRAGGNLLDLINDILDLSKVEAGQFQLDSIPFDLWALVQGVTDILSPHAKAKSVALTVHREKELPQFLIGDPKRLRQIVVNLLGNAIKFTQQGKIEVSIKQGQDQGSLVQLLFAVADTGCGISEEKQEAIFDSFIQEDSSVSRRHGGTGLGLAISRKLVEMMGGEMGVKSIPGEGSTFHFTVVLPRTTVLLEEPAWQPEDDDLIGLKVLLIDDDANNRAIFSEMLSKAGCQVEGVGSSLEGLRMLSRATMQEDSYQLLLMDYHLPGYDGLHLLETIMESEEFGRLPTILLTSDDRRDILQRAQQMGVPTLIKPVSRQQLIGEMKRVLVYQPPDGAASEPNKQHILLAEDSKDNAFLIQRYFKATEHTLVTVEDGQAAIERFKQEPFDLVLMDIQMPGVDGYSATRQIRQWEEAQGHQPTRILALTAHALNGDAEKSLQAGCDGHLVKPIAKDTLLAALAPDNQEETEEALS</sequence>
<dbReference type="GO" id="GO:0005524">
    <property type="term" value="F:ATP binding"/>
    <property type="evidence" value="ECO:0007669"/>
    <property type="project" value="UniProtKB-KW"/>
</dbReference>
<dbReference type="CDD" id="cd00156">
    <property type="entry name" value="REC"/>
    <property type="match status" value="1"/>
</dbReference>
<evidence type="ECO:0000256" key="9">
    <source>
        <dbReference type="ARBA" id="ARBA00023012"/>
    </source>
</evidence>
<feature type="modified residue" description="4-aspartylphosphate" evidence="12">
    <location>
        <position position="760"/>
    </location>
</feature>
<evidence type="ECO:0000256" key="8">
    <source>
        <dbReference type="ARBA" id="ARBA00022840"/>
    </source>
</evidence>
<dbReference type="SUPFAM" id="SSF55874">
    <property type="entry name" value="ATPase domain of HSP90 chaperone/DNA topoisomerase II/histidine kinase"/>
    <property type="match status" value="1"/>
</dbReference>
<evidence type="ECO:0000259" key="13">
    <source>
        <dbReference type="PROSITE" id="PS50109"/>
    </source>
</evidence>
<evidence type="ECO:0000256" key="2">
    <source>
        <dbReference type="ARBA" id="ARBA00004370"/>
    </source>
</evidence>
<dbReference type="CDD" id="cd00082">
    <property type="entry name" value="HisKA"/>
    <property type="match status" value="1"/>
</dbReference>
<evidence type="ECO:0000256" key="10">
    <source>
        <dbReference type="ARBA" id="ARBA00023136"/>
    </source>
</evidence>
<evidence type="ECO:0000256" key="4">
    <source>
        <dbReference type="ARBA" id="ARBA00022553"/>
    </source>
</evidence>
<dbReference type="InterPro" id="IPR036097">
    <property type="entry name" value="HisK_dim/P_sf"/>
</dbReference>
<dbReference type="AlphaFoldDB" id="A0A1S7LC35"/>
<dbReference type="SMART" id="SM00388">
    <property type="entry name" value="HisKA"/>
    <property type="match status" value="1"/>
</dbReference>
<comment type="catalytic activity">
    <reaction evidence="1">
        <text>ATP + protein L-histidine = ADP + protein N-phospho-L-histidine.</text>
        <dbReference type="EC" id="2.7.13.3"/>
    </reaction>
</comment>
<evidence type="ECO:0000256" key="6">
    <source>
        <dbReference type="ARBA" id="ARBA00022741"/>
    </source>
</evidence>
<keyword evidence="9" id="KW-0902">Two-component regulatory system</keyword>
<dbReference type="InterPro" id="IPR003594">
    <property type="entry name" value="HATPase_dom"/>
</dbReference>
<dbReference type="PANTHER" id="PTHR45339">
    <property type="entry name" value="HYBRID SIGNAL TRANSDUCTION HISTIDINE KINASE J"/>
    <property type="match status" value="1"/>
</dbReference>
<dbReference type="PROSITE" id="PS50109">
    <property type="entry name" value="HIS_KIN"/>
    <property type="match status" value="1"/>
</dbReference>
<keyword evidence="11" id="KW-0131">Cell cycle</keyword>
<dbReference type="InterPro" id="IPR003661">
    <property type="entry name" value="HisK_dim/P_dom"/>
</dbReference>
<dbReference type="PRINTS" id="PR00344">
    <property type="entry name" value="BCTRLSENSOR"/>
</dbReference>
<evidence type="ECO:0000256" key="7">
    <source>
        <dbReference type="ARBA" id="ARBA00022777"/>
    </source>
</evidence>
<dbReference type="GO" id="GO:0000155">
    <property type="term" value="F:phosphorelay sensor kinase activity"/>
    <property type="evidence" value="ECO:0007669"/>
    <property type="project" value="InterPro"/>
</dbReference>
<dbReference type="InterPro" id="IPR004358">
    <property type="entry name" value="Sig_transdc_His_kin-like_C"/>
</dbReference>
<feature type="modified residue" description="4-aspartylphosphate" evidence="12">
    <location>
        <position position="629"/>
    </location>
</feature>
<name>A0A1S7LC35_MAGMO</name>
<proteinExistence type="predicted"/>
<evidence type="ECO:0000256" key="1">
    <source>
        <dbReference type="ARBA" id="ARBA00000085"/>
    </source>
</evidence>
<dbReference type="SUPFAM" id="SSF158472">
    <property type="entry name" value="HAMP domain-like"/>
    <property type="match status" value="1"/>
</dbReference>
<dbReference type="SMART" id="SM00448">
    <property type="entry name" value="REC"/>
    <property type="match status" value="2"/>
</dbReference>
<organism evidence="16">
    <name type="scientific">Magnetococcus massalia (strain MO-1)</name>
    <dbReference type="NCBI Taxonomy" id="451514"/>
    <lineage>
        <taxon>Bacteria</taxon>
        <taxon>Pseudomonadati</taxon>
        <taxon>Pseudomonadota</taxon>
        <taxon>Magnetococcia</taxon>
        <taxon>Magnetococcales</taxon>
        <taxon>Magnetococcaceae</taxon>
        <taxon>Magnetococcus</taxon>
    </lineage>
</organism>
<evidence type="ECO:0000259" key="15">
    <source>
        <dbReference type="PROSITE" id="PS50885"/>
    </source>
</evidence>
<dbReference type="SUPFAM" id="SSF52172">
    <property type="entry name" value="CheY-like"/>
    <property type="match status" value="2"/>
</dbReference>
<keyword evidence="4 12" id="KW-0597">Phosphoprotein</keyword>
<feature type="domain" description="Histidine kinase" evidence="13">
    <location>
        <begin position="333"/>
        <end position="554"/>
    </location>
</feature>
<dbReference type="FunFam" id="1.10.287.130:FF:000038">
    <property type="entry name" value="Sensory transduction histidine kinase"/>
    <property type="match status" value="1"/>
</dbReference>
<comment type="subcellular location">
    <subcellularLocation>
        <location evidence="2">Membrane</location>
    </subcellularLocation>
</comment>
<keyword evidence="6" id="KW-0547">Nucleotide-binding</keyword>
<dbReference type="Gene3D" id="1.10.8.500">
    <property type="entry name" value="HAMP domain in histidine kinase"/>
    <property type="match status" value="1"/>
</dbReference>
<keyword evidence="5 16" id="KW-0808">Transferase</keyword>
<dbReference type="InterPro" id="IPR036890">
    <property type="entry name" value="HATPase_C_sf"/>
</dbReference>
<dbReference type="CDD" id="cd17546">
    <property type="entry name" value="REC_hyHK_CKI1_RcsC-like"/>
    <property type="match status" value="1"/>
</dbReference>
<dbReference type="Gene3D" id="1.10.287.130">
    <property type="match status" value="1"/>
</dbReference>
<dbReference type="CDD" id="cd06225">
    <property type="entry name" value="HAMP"/>
    <property type="match status" value="1"/>
</dbReference>
<dbReference type="InterPro" id="IPR001789">
    <property type="entry name" value="Sig_transdc_resp-reg_receiver"/>
</dbReference>
<accession>A0A1S7LC35</accession>
<dbReference type="Pfam" id="PF02518">
    <property type="entry name" value="HATPase_c"/>
    <property type="match status" value="1"/>
</dbReference>
<evidence type="ECO:0000256" key="11">
    <source>
        <dbReference type="ARBA" id="ARBA00023306"/>
    </source>
</evidence>
<evidence type="ECO:0000256" key="5">
    <source>
        <dbReference type="ARBA" id="ARBA00022679"/>
    </source>
</evidence>
<dbReference type="Gene3D" id="3.40.50.2300">
    <property type="match status" value="2"/>
</dbReference>
<dbReference type="Pfam" id="PF00072">
    <property type="entry name" value="Response_reg"/>
    <property type="match status" value="2"/>
</dbReference>
<dbReference type="EC" id="2.7.13.3" evidence="3"/>
<dbReference type="FunFam" id="3.30.565.10:FF:000010">
    <property type="entry name" value="Sensor histidine kinase RcsC"/>
    <property type="match status" value="1"/>
</dbReference>
<dbReference type="InterPro" id="IPR011006">
    <property type="entry name" value="CheY-like_superfamily"/>
</dbReference>
<feature type="domain" description="HAMP" evidence="15">
    <location>
        <begin position="252"/>
        <end position="304"/>
    </location>
</feature>
<keyword evidence="10" id="KW-0472">Membrane</keyword>